<accession>A0AAD9E2R9</accession>
<sequence length="766" mass="85318">MARPLLCAGVVVVIQVVLSAFSLDSPAHLRAKREWEWKKFFVYEETDPSEPPQQIGKISNTHANNTTEYILTGEGAYTFFNLNQHGDIFVLARLDREKKKTYRLKAQIKDIKTKREVENSTEFEIVVNDINDNSPVFSESYVNSVNERSEKGITVLTVLATDEDDPSTPNGKISYKLMNGTNLFDIGPKTGMIRTAVNTLDRETTSQYKLIVQASDLSGSGPGSNSATTIVTININDINDNKASFAKQTFRFDVKEDERPEFKIGILEVEDRDERQNKKPVFNMSKFSDLFHVKRNEMHDGVLTLTKALDYEETKAYHFTVEVTEEGLVQPADISGLARHTTEVYITVLDVDEPPVFTYPVYNFSIDEGPTKQKEIGYVSAKDMDNTGYRIKQVLIHNINAGALQRYVIEHFDCPVEVNHETGRLTLKRELDREVQELHTFQISALEISPSGQKSYALVNVRVKDINDNRPELVGTNVYICESDKNGTVIGTIEARDKDYDSGILSFTLAQKSFNFSLHDNRNNTANIILTQGHFSTENSASNILEVKIRDSGSPWLESITPLHIPVCTCHADRQRDYCRPDAQTAVSASALVTILLCILTILVIVILFALRKSYQKEALVGLGKSSGEIHQQLVTYDEEGGGEMDTNGYDVSILSSACQDCSVCPASGPAMYAVVKKPSACTGDMAVMIEVKKDEADHDRDGIPYDTLHIYGYEGPESLAGSLSSLESSSCGSNLDYDVLSDWGPRFRMLAQLYGVEGSDSDSSY</sequence>
<dbReference type="InterPro" id="IPR002126">
    <property type="entry name" value="Cadherin-like_dom"/>
</dbReference>
<reference evidence="23" key="1">
    <citation type="submission" date="2023-03" db="EMBL/GenBank/DDBJ databases">
        <title>Electrophorus voltai genome.</title>
        <authorList>
            <person name="Bian C."/>
        </authorList>
    </citation>
    <scope>NUCLEOTIDE SEQUENCE</scope>
    <source>
        <strain evidence="23">CB-2022</strain>
        <tissue evidence="23">Muscle</tissue>
    </source>
</reference>
<feature type="domain" description="Cadherin" evidence="22">
    <location>
        <begin position="480"/>
        <end position="583"/>
    </location>
</feature>
<proteinExistence type="predicted"/>
<evidence type="ECO:0000256" key="12">
    <source>
        <dbReference type="ARBA" id="ARBA00022949"/>
    </source>
</evidence>
<dbReference type="GO" id="GO:0016339">
    <property type="term" value="P:calcium-dependent cell-cell adhesion via plasma membrane cell adhesion molecules"/>
    <property type="evidence" value="ECO:0007669"/>
    <property type="project" value="TreeGrafter"/>
</dbReference>
<dbReference type="GO" id="GO:0019903">
    <property type="term" value="F:protein phosphatase binding"/>
    <property type="evidence" value="ECO:0007669"/>
    <property type="project" value="TreeGrafter"/>
</dbReference>
<evidence type="ECO:0000256" key="11">
    <source>
        <dbReference type="ARBA" id="ARBA00022889"/>
    </source>
</evidence>
<feature type="transmembrane region" description="Helical" evidence="20">
    <location>
        <begin position="589"/>
        <end position="611"/>
    </location>
</feature>
<evidence type="ECO:0000256" key="5">
    <source>
        <dbReference type="ARBA" id="ARBA00022685"/>
    </source>
</evidence>
<dbReference type="GO" id="GO:0045296">
    <property type="term" value="F:cadherin binding"/>
    <property type="evidence" value="ECO:0007669"/>
    <property type="project" value="TreeGrafter"/>
</dbReference>
<dbReference type="FunFam" id="4.10.900.10:FF:000001">
    <property type="entry name" value="Cadherin 2"/>
    <property type="match status" value="1"/>
</dbReference>
<feature type="domain" description="Cadherin" evidence="22">
    <location>
        <begin position="137"/>
        <end position="262"/>
    </location>
</feature>
<dbReference type="InterPro" id="IPR039808">
    <property type="entry name" value="Cadherin"/>
</dbReference>
<evidence type="ECO:0000256" key="9">
    <source>
        <dbReference type="ARBA" id="ARBA00022737"/>
    </source>
</evidence>
<keyword evidence="7" id="KW-0479">Metal-binding</keyword>
<name>A0AAD9E2R9_9TELE</name>
<dbReference type="InterPro" id="IPR027397">
    <property type="entry name" value="Catenin-bd_sf"/>
</dbReference>
<dbReference type="PROSITE" id="PS50268">
    <property type="entry name" value="CADHERIN_2"/>
    <property type="match status" value="5"/>
</dbReference>
<dbReference type="GO" id="GO:0034332">
    <property type="term" value="P:adherens junction organization"/>
    <property type="evidence" value="ECO:0007669"/>
    <property type="project" value="TreeGrafter"/>
</dbReference>
<dbReference type="Pfam" id="PF01049">
    <property type="entry name" value="CADH_Y-type_LIR"/>
    <property type="match status" value="1"/>
</dbReference>
<evidence type="ECO:0000313" key="24">
    <source>
        <dbReference type="Proteomes" id="UP001239994"/>
    </source>
</evidence>
<feature type="domain" description="Cadherin" evidence="22">
    <location>
        <begin position="246"/>
        <end position="357"/>
    </location>
</feature>
<evidence type="ECO:0000313" key="23">
    <source>
        <dbReference type="EMBL" id="KAK1802219.1"/>
    </source>
</evidence>
<evidence type="ECO:0000256" key="10">
    <source>
        <dbReference type="ARBA" id="ARBA00022837"/>
    </source>
</evidence>
<dbReference type="InterPro" id="IPR015919">
    <property type="entry name" value="Cadherin-like_sf"/>
</dbReference>
<dbReference type="GO" id="GO:0002009">
    <property type="term" value="P:morphogenesis of an epithelium"/>
    <property type="evidence" value="ECO:0007669"/>
    <property type="project" value="UniProtKB-ARBA"/>
</dbReference>
<evidence type="ECO:0000256" key="18">
    <source>
        <dbReference type="RuleBase" id="RU003318"/>
    </source>
</evidence>
<dbReference type="GO" id="GO:0008013">
    <property type="term" value="F:beta-catenin binding"/>
    <property type="evidence" value="ECO:0007669"/>
    <property type="project" value="TreeGrafter"/>
</dbReference>
<dbReference type="GO" id="GO:0005923">
    <property type="term" value="C:bicellular tight junction"/>
    <property type="evidence" value="ECO:0007669"/>
    <property type="project" value="TreeGrafter"/>
</dbReference>
<keyword evidence="8 21" id="KW-0732">Signal</keyword>
<evidence type="ECO:0000256" key="6">
    <source>
        <dbReference type="ARBA" id="ARBA00022692"/>
    </source>
</evidence>
<keyword evidence="15" id="KW-0325">Glycoprotein</keyword>
<evidence type="ECO:0000256" key="2">
    <source>
        <dbReference type="ARBA" id="ARBA00004536"/>
    </source>
</evidence>
<dbReference type="Proteomes" id="UP001239994">
    <property type="component" value="Unassembled WGS sequence"/>
</dbReference>
<evidence type="ECO:0000256" key="8">
    <source>
        <dbReference type="ARBA" id="ARBA00022729"/>
    </source>
</evidence>
<dbReference type="FunFam" id="2.60.40.60:FF:000202">
    <property type="entry name" value="cadherin-8 isoform X4"/>
    <property type="match status" value="1"/>
</dbReference>
<organism evidence="23 24">
    <name type="scientific">Electrophorus voltai</name>
    <dbReference type="NCBI Taxonomy" id="2609070"/>
    <lineage>
        <taxon>Eukaryota</taxon>
        <taxon>Metazoa</taxon>
        <taxon>Chordata</taxon>
        <taxon>Craniata</taxon>
        <taxon>Vertebrata</taxon>
        <taxon>Euteleostomi</taxon>
        <taxon>Actinopterygii</taxon>
        <taxon>Neopterygii</taxon>
        <taxon>Teleostei</taxon>
        <taxon>Ostariophysi</taxon>
        <taxon>Gymnotiformes</taxon>
        <taxon>Gymnotoidei</taxon>
        <taxon>Gymnotidae</taxon>
        <taxon>Electrophorus</taxon>
    </lineage>
</organism>
<dbReference type="AlphaFoldDB" id="A0AAD9E2R9"/>
<feature type="chain" id="PRO_5042255533" description="Cadherin-5" evidence="21">
    <location>
        <begin position="20"/>
        <end position="766"/>
    </location>
</feature>
<keyword evidence="12" id="KW-0965">Cell junction</keyword>
<comment type="subcellular location">
    <subcellularLocation>
        <location evidence="2">Cell junction</location>
        <location evidence="2">Adherens junction</location>
    </subcellularLocation>
    <subcellularLocation>
        <location evidence="1 18">Cell membrane</location>
        <topology evidence="1 18">Single-pass type I membrane protein</topology>
    </subcellularLocation>
</comment>
<protein>
    <recommendedName>
        <fullName evidence="3">Cadherin-5</fullName>
    </recommendedName>
    <alternativeName>
        <fullName evidence="16">Vascular endothelial cadherin</fullName>
    </alternativeName>
</protein>
<feature type="signal peptide" evidence="21">
    <location>
        <begin position="1"/>
        <end position="19"/>
    </location>
</feature>
<evidence type="ECO:0000256" key="3">
    <source>
        <dbReference type="ARBA" id="ARBA00021701"/>
    </source>
</evidence>
<keyword evidence="13 20" id="KW-1133">Transmembrane helix</keyword>
<evidence type="ECO:0000256" key="21">
    <source>
        <dbReference type="SAM" id="SignalP"/>
    </source>
</evidence>
<comment type="function">
    <text evidence="19">Cadherins are calcium-dependent cell adhesion proteins.</text>
</comment>
<evidence type="ECO:0000256" key="4">
    <source>
        <dbReference type="ARBA" id="ARBA00022475"/>
    </source>
</evidence>
<dbReference type="GO" id="GO:0016477">
    <property type="term" value="P:cell migration"/>
    <property type="evidence" value="ECO:0007669"/>
    <property type="project" value="TreeGrafter"/>
</dbReference>
<keyword evidence="9" id="KW-0677">Repeat</keyword>
<dbReference type="GO" id="GO:0005912">
    <property type="term" value="C:adherens junction"/>
    <property type="evidence" value="ECO:0007669"/>
    <property type="project" value="UniProtKB-SubCell"/>
</dbReference>
<dbReference type="SMART" id="SM00112">
    <property type="entry name" value="CA"/>
    <property type="match status" value="5"/>
</dbReference>
<keyword evidence="5" id="KW-0165">Cleavage on pair of basic residues</keyword>
<dbReference type="GO" id="GO:0000902">
    <property type="term" value="P:cell morphogenesis"/>
    <property type="evidence" value="ECO:0007669"/>
    <property type="project" value="TreeGrafter"/>
</dbReference>
<dbReference type="InterPro" id="IPR000233">
    <property type="entry name" value="Cadherin_Y-type_LIR"/>
</dbReference>
<dbReference type="Gene3D" id="2.60.40.60">
    <property type="entry name" value="Cadherins"/>
    <property type="match status" value="5"/>
</dbReference>
<dbReference type="Pfam" id="PF00028">
    <property type="entry name" value="Cadherin"/>
    <property type="match status" value="2"/>
</dbReference>
<dbReference type="GO" id="GO:0016342">
    <property type="term" value="C:catenin complex"/>
    <property type="evidence" value="ECO:0007669"/>
    <property type="project" value="TreeGrafter"/>
</dbReference>
<dbReference type="PROSITE" id="PS00232">
    <property type="entry name" value="CADHERIN_1"/>
    <property type="match status" value="2"/>
</dbReference>
<dbReference type="InterPro" id="IPR020894">
    <property type="entry name" value="Cadherin_CS"/>
</dbReference>
<evidence type="ECO:0000256" key="13">
    <source>
        <dbReference type="ARBA" id="ARBA00022989"/>
    </source>
</evidence>
<evidence type="ECO:0000256" key="14">
    <source>
        <dbReference type="ARBA" id="ARBA00023136"/>
    </source>
</evidence>
<feature type="domain" description="Cadherin" evidence="22">
    <location>
        <begin position="46"/>
        <end position="137"/>
    </location>
</feature>
<feature type="domain" description="Cadherin" evidence="22">
    <location>
        <begin position="358"/>
        <end position="473"/>
    </location>
</feature>
<evidence type="ECO:0000256" key="20">
    <source>
        <dbReference type="SAM" id="Phobius"/>
    </source>
</evidence>
<evidence type="ECO:0000259" key="22">
    <source>
        <dbReference type="PROSITE" id="PS50268"/>
    </source>
</evidence>
<keyword evidence="10 17" id="KW-0106">Calcium</keyword>
<dbReference type="PANTHER" id="PTHR24027:SF89">
    <property type="entry name" value="CADHERIN-5"/>
    <property type="match status" value="1"/>
</dbReference>
<dbReference type="CDD" id="cd11304">
    <property type="entry name" value="Cadherin_repeat"/>
    <property type="match status" value="5"/>
</dbReference>
<evidence type="ECO:0000256" key="17">
    <source>
        <dbReference type="PROSITE-ProRule" id="PRU00043"/>
    </source>
</evidence>
<evidence type="ECO:0000256" key="16">
    <source>
        <dbReference type="ARBA" id="ARBA00030559"/>
    </source>
</evidence>
<evidence type="ECO:0000256" key="7">
    <source>
        <dbReference type="ARBA" id="ARBA00022723"/>
    </source>
</evidence>
<dbReference type="GO" id="GO:0005509">
    <property type="term" value="F:calcium ion binding"/>
    <property type="evidence" value="ECO:0007669"/>
    <property type="project" value="UniProtKB-UniRule"/>
</dbReference>
<dbReference type="EMBL" id="JAROKS010000007">
    <property type="protein sequence ID" value="KAK1802219.1"/>
    <property type="molecule type" value="Genomic_DNA"/>
</dbReference>
<keyword evidence="11 18" id="KW-0130">Cell adhesion</keyword>
<dbReference type="GO" id="GO:0044331">
    <property type="term" value="P:cell-cell adhesion mediated by cadherin"/>
    <property type="evidence" value="ECO:0007669"/>
    <property type="project" value="TreeGrafter"/>
</dbReference>
<evidence type="ECO:0000256" key="15">
    <source>
        <dbReference type="ARBA" id="ARBA00023180"/>
    </source>
</evidence>
<dbReference type="PANTHER" id="PTHR24027">
    <property type="entry name" value="CADHERIN-23"/>
    <property type="match status" value="1"/>
</dbReference>
<keyword evidence="4" id="KW-1003">Cell membrane</keyword>
<comment type="caution">
    <text evidence="23">The sequence shown here is derived from an EMBL/GenBank/DDBJ whole genome shotgun (WGS) entry which is preliminary data.</text>
</comment>
<keyword evidence="14 20" id="KW-0472">Membrane</keyword>
<dbReference type="PRINTS" id="PR00205">
    <property type="entry name" value="CADHERIN"/>
</dbReference>
<evidence type="ECO:0000256" key="1">
    <source>
        <dbReference type="ARBA" id="ARBA00004251"/>
    </source>
</evidence>
<gene>
    <name evidence="23" type="ORF">P4O66_021774</name>
</gene>
<dbReference type="Gene3D" id="4.10.900.10">
    <property type="entry name" value="TCF3-CBD (Catenin binding domain)"/>
    <property type="match status" value="1"/>
</dbReference>
<dbReference type="GO" id="GO:0007043">
    <property type="term" value="P:cell-cell junction assembly"/>
    <property type="evidence" value="ECO:0007669"/>
    <property type="project" value="TreeGrafter"/>
</dbReference>
<keyword evidence="6 18" id="KW-0812">Transmembrane</keyword>
<dbReference type="FunFam" id="2.60.40.60:FF:000020">
    <property type="entry name" value="Dachsous cadherin-related 1b"/>
    <property type="match status" value="1"/>
</dbReference>
<keyword evidence="24" id="KW-1185">Reference proteome</keyword>
<dbReference type="GO" id="GO:0007156">
    <property type="term" value="P:homophilic cell adhesion via plasma membrane adhesion molecules"/>
    <property type="evidence" value="ECO:0007669"/>
    <property type="project" value="InterPro"/>
</dbReference>
<evidence type="ECO:0000256" key="19">
    <source>
        <dbReference type="RuleBase" id="RU004357"/>
    </source>
</evidence>
<dbReference type="SUPFAM" id="SSF49313">
    <property type="entry name" value="Cadherin-like"/>
    <property type="match status" value="5"/>
</dbReference>